<gene>
    <name evidence="2" type="ORF">H5410_003377</name>
</gene>
<organism evidence="2 3">
    <name type="scientific">Solanum commersonii</name>
    <name type="common">Commerson's wild potato</name>
    <name type="synonym">Commerson's nightshade</name>
    <dbReference type="NCBI Taxonomy" id="4109"/>
    <lineage>
        <taxon>Eukaryota</taxon>
        <taxon>Viridiplantae</taxon>
        <taxon>Streptophyta</taxon>
        <taxon>Embryophyta</taxon>
        <taxon>Tracheophyta</taxon>
        <taxon>Spermatophyta</taxon>
        <taxon>Magnoliopsida</taxon>
        <taxon>eudicotyledons</taxon>
        <taxon>Gunneridae</taxon>
        <taxon>Pentapetalae</taxon>
        <taxon>asterids</taxon>
        <taxon>lamiids</taxon>
        <taxon>Solanales</taxon>
        <taxon>Solanaceae</taxon>
        <taxon>Solanoideae</taxon>
        <taxon>Solaneae</taxon>
        <taxon>Solanum</taxon>
    </lineage>
</organism>
<dbReference type="EMBL" id="JACXVP010000001">
    <property type="protein sequence ID" value="KAG5631660.1"/>
    <property type="molecule type" value="Genomic_DNA"/>
</dbReference>
<dbReference type="AlphaFoldDB" id="A0A9J6B4Y0"/>
<keyword evidence="3" id="KW-1185">Reference proteome</keyword>
<dbReference type="Proteomes" id="UP000824120">
    <property type="component" value="Chromosome 1"/>
</dbReference>
<feature type="compositionally biased region" description="Basic residues" evidence="1">
    <location>
        <begin position="1"/>
        <end position="20"/>
    </location>
</feature>
<feature type="compositionally biased region" description="Polar residues" evidence="1">
    <location>
        <begin position="21"/>
        <end position="31"/>
    </location>
</feature>
<comment type="caution">
    <text evidence="2">The sequence shown here is derived from an EMBL/GenBank/DDBJ whole genome shotgun (WGS) entry which is preliminary data.</text>
</comment>
<name>A0A9J6B4Y0_SOLCO</name>
<protein>
    <submittedName>
        <fullName evidence="2">Uncharacterized protein</fullName>
    </submittedName>
</protein>
<evidence type="ECO:0000313" key="3">
    <source>
        <dbReference type="Proteomes" id="UP000824120"/>
    </source>
</evidence>
<proteinExistence type="predicted"/>
<reference evidence="2 3" key="1">
    <citation type="submission" date="2020-09" db="EMBL/GenBank/DDBJ databases">
        <title>De no assembly of potato wild relative species, Solanum commersonii.</title>
        <authorList>
            <person name="Cho K."/>
        </authorList>
    </citation>
    <scope>NUCLEOTIDE SEQUENCE [LARGE SCALE GENOMIC DNA]</scope>
    <source>
        <strain evidence="2">LZ3.2</strain>
        <tissue evidence="2">Leaf</tissue>
    </source>
</reference>
<evidence type="ECO:0000256" key="1">
    <source>
        <dbReference type="SAM" id="MobiDB-lite"/>
    </source>
</evidence>
<accession>A0A9J6B4Y0</accession>
<feature type="non-terminal residue" evidence="2">
    <location>
        <position position="190"/>
    </location>
</feature>
<feature type="region of interest" description="Disordered" evidence="1">
    <location>
        <begin position="1"/>
        <end position="33"/>
    </location>
</feature>
<evidence type="ECO:0000313" key="2">
    <source>
        <dbReference type="EMBL" id="KAG5631660.1"/>
    </source>
</evidence>
<sequence>MGIRDRRRAKRRKESKRKKPLNTTGKNQQEYSPIWKPDQSGKFNCKIAWELLRQKKDNVSTDVAVKKCGVSIPFICNCCRVKHYEENSEHLFSGGYISSKVLSSFNKSCGINMDHGQVRHKVIKWSFTKSKNEVHKMILLCLPNIFCWHMWKSRCSARFDDKKMSYWIINQQVIKTIHMTNFPGFNYRII</sequence>